<organism evidence="2 3">
    <name type="scientific">Jeotgalibaca porci</name>
    <dbReference type="NCBI Taxonomy" id="1868793"/>
    <lineage>
        <taxon>Bacteria</taxon>
        <taxon>Bacillati</taxon>
        <taxon>Bacillota</taxon>
        <taxon>Bacilli</taxon>
        <taxon>Lactobacillales</taxon>
        <taxon>Carnobacteriaceae</taxon>
        <taxon>Jeotgalibaca</taxon>
    </lineage>
</organism>
<dbReference type="EMBL" id="CP049889">
    <property type="protein sequence ID" value="QIK50869.1"/>
    <property type="molecule type" value="Genomic_DNA"/>
</dbReference>
<dbReference type="PROSITE" id="PS51257">
    <property type="entry name" value="PROKAR_LIPOPROTEIN"/>
    <property type="match status" value="1"/>
</dbReference>
<proteinExistence type="predicted"/>
<protein>
    <recommendedName>
        <fullName evidence="4">PepSY domain-containing protein</fullName>
    </recommendedName>
</protein>
<keyword evidence="1" id="KW-0732">Signal</keyword>
<gene>
    <name evidence="2" type="ORF">G7058_01665</name>
</gene>
<dbReference type="RefSeq" id="WP_166061910.1">
    <property type="nucleotide sequence ID" value="NZ_CP049889.1"/>
</dbReference>
<dbReference type="KEGG" id="jpo:G7058_01665"/>
<evidence type="ECO:0000313" key="3">
    <source>
        <dbReference type="Proteomes" id="UP000501830"/>
    </source>
</evidence>
<dbReference type="GeneID" id="94551965"/>
<evidence type="ECO:0008006" key="4">
    <source>
        <dbReference type="Google" id="ProtNLM"/>
    </source>
</evidence>
<feature type="signal peptide" evidence="1">
    <location>
        <begin position="1"/>
        <end position="18"/>
    </location>
</feature>
<sequence>MHMMKKGSILLMTTFLLAACGGTLEQGAETDSVVESQSEIVESVESSEEVVSSEVETSEVESNTQMNEDEAALIERALTTIASVTGYTEEEGYMYIIEPVEGDVVTVNIREDNEEVANMVGMFKYDDATENVQEMDMLTGEYVDFPAE</sequence>
<name>A0A6G7WF91_9LACT</name>
<reference evidence="2 3" key="1">
    <citation type="journal article" date="2017" name="Int. J. Syst. Evol. Microbiol.">
        <title>Jeotgalibaca porci sp. nov. and Jeotgalibaca arthritidis sp. nov., isolated from pigs, and emended description of the genus Jeotgalibaca.</title>
        <authorList>
            <person name="Zamora L."/>
            <person name="Perez-Sancho M."/>
            <person name="Dominguez L."/>
            <person name="Fernandez-Garayzabal J.F."/>
            <person name="Vela A.I."/>
        </authorList>
    </citation>
    <scope>NUCLEOTIDE SEQUENCE [LARGE SCALE GENOMIC DNA]</scope>
    <source>
        <strain evidence="2 3">CCUG 69148</strain>
    </source>
</reference>
<evidence type="ECO:0000256" key="1">
    <source>
        <dbReference type="SAM" id="SignalP"/>
    </source>
</evidence>
<feature type="chain" id="PRO_5039392002" description="PepSY domain-containing protein" evidence="1">
    <location>
        <begin position="19"/>
        <end position="148"/>
    </location>
</feature>
<dbReference type="AlphaFoldDB" id="A0A6G7WF91"/>
<dbReference type="Proteomes" id="UP000501830">
    <property type="component" value="Chromosome"/>
</dbReference>
<keyword evidence="3" id="KW-1185">Reference proteome</keyword>
<accession>A0A6G7WF91</accession>
<evidence type="ECO:0000313" key="2">
    <source>
        <dbReference type="EMBL" id="QIK50869.1"/>
    </source>
</evidence>